<dbReference type="InterPro" id="IPR017946">
    <property type="entry name" value="PLC-like_Pdiesterase_TIM-brl"/>
</dbReference>
<keyword evidence="7" id="KW-0812">Transmembrane</keyword>
<keyword evidence="4" id="KW-0319">Glycerol metabolism</keyword>
<evidence type="ECO:0000256" key="4">
    <source>
        <dbReference type="ARBA" id="ARBA00022798"/>
    </source>
</evidence>
<comment type="catalytic activity">
    <reaction evidence="6">
        <text>a sn-glycero-3-phosphodiester + H2O = an alcohol + sn-glycerol 3-phosphate + H(+)</text>
        <dbReference type="Rhea" id="RHEA:12969"/>
        <dbReference type="ChEBI" id="CHEBI:15377"/>
        <dbReference type="ChEBI" id="CHEBI:15378"/>
        <dbReference type="ChEBI" id="CHEBI:30879"/>
        <dbReference type="ChEBI" id="CHEBI:57597"/>
        <dbReference type="ChEBI" id="CHEBI:83408"/>
        <dbReference type="EC" id="3.1.4.46"/>
    </reaction>
</comment>
<protein>
    <recommendedName>
        <fullName evidence="2">glycerophosphodiester phosphodiesterase</fullName>
        <ecNumber evidence="2">3.1.4.46</ecNumber>
    </recommendedName>
</protein>
<gene>
    <name evidence="9" type="ORF">NAEGRDRAFT_64800</name>
</gene>
<feature type="transmembrane region" description="Helical" evidence="7">
    <location>
        <begin position="368"/>
        <end position="393"/>
    </location>
</feature>
<dbReference type="GO" id="GO:0006071">
    <property type="term" value="P:glycerol metabolic process"/>
    <property type="evidence" value="ECO:0007669"/>
    <property type="project" value="UniProtKB-KW"/>
</dbReference>
<evidence type="ECO:0000256" key="7">
    <source>
        <dbReference type="SAM" id="Phobius"/>
    </source>
</evidence>
<keyword evidence="5" id="KW-0378">Hydrolase</keyword>
<dbReference type="PROSITE" id="PS51704">
    <property type="entry name" value="GP_PDE"/>
    <property type="match status" value="1"/>
</dbReference>
<dbReference type="VEuPathDB" id="AmoebaDB:NAEGRDRAFT_64800"/>
<dbReference type="EC" id="3.1.4.46" evidence="2"/>
<proteinExistence type="inferred from homology"/>
<accession>D2V7H1</accession>
<evidence type="ECO:0000256" key="2">
    <source>
        <dbReference type="ARBA" id="ARBA00012247"/>
    </source>
</evidence>
<sequence length="427" mass="48589">MANSKGRPIVSLTTSNTFTHKTWRYIATIVLVLLAFLSISSSLAVEGKKVLELIGHRGAPNLRPEHSYESYLLAYQQGADYIEFDVMPSKDGVLMVSHSNELSEITNVAHVSKFASKKTTKVVDFKTYKGWFMEDFTLSELYELRLRQRYPKPRGTKFDNLFQMLTLEEAMDYILALTPVNGTTIKLYIETKHPTYFKQVLNVDVNQMLVDVLTKYNYLEHTMFESFEISSMAAMKNILSQRNIAPLGFVLLLFSNETRQADNGRYYGEYLTESGIDLAKSMGITGFGPAWSLVTKPWVDLVHQRSMIIHPYTYRPEEYFLKDTPYMTFSEFIGSALELGVDGVFTEDITQTREIVEAYESDNSLQTILIIGGVMALVLIIVFTASLFVAYFCGMRKSKNSSSINIYQQEEQVGLTGKPSTFVYQQE</sequence>
<evidence type="ECO:0000256" key="3">
    <source>
        <dbReference type="ARBA" id="ARBA00022729"/>
    </source>
</evidence>
<name>D2V7H1_NAEGR</name>
<dbReference type="Pfam" id="PF03009">
    <property type="entry name" value="GDPD"/>
    <property type="match status" value="1"/>
</dbReference>
<keyword evidence="7" id="KW-1133">Transmembrane helix</keyword>
<evidence type="ECO:0000259" key="8">
    <source>
        <dbReference type="PROSITE" id="PS51704"/>
    </source>
</evidence>
<dbReference type="eggNOG" id="KOG2258">
    <property type="taxonomic scope" value="Eukaryota"/>
</dbReference>
<keyword evidence="3" id="KW-0732">Signal</keyword>
<keyword evidence="7" id="KW-0472">Membrane</keyword>
<dbReference type="GO" id="GO:0006629">
    <property type="term" value="P:lipid metabolic process"/>
    <property type="evidence" value="ECO:0007669"/>
    <property type="project" value="InterPro"/>
</dbReference>
<evidence type="ECO:0000313" key="9">
    <source>
        <dbReference type="EMBL" id="EFC47250.1"/>
    </source>
</evidence>
<dbReference type="OMA" id="ARHEPNI"/>
<dbReference type="GeneID" id="8860367"/>
<evidence type="ECO:0000256" key="1">
    <source>
        <dbReference type="ARBA" id="ARBA00007277"/>
    </source>
</evidence>
<dbReference type="RefSeq" id="XP_002679994.1">
    <property type="nucleotide sequence ID" value="XM_002679948.1"/>
</dbReference>
<dbReference type="Gene3D" id="3.20.20.190">
    <property type="entry name" value="Phosphatidylinositol (PI) phosphodiesterase"/>
    <property type="match status" value="1"/>
</dbReference>
<reference evidence="9 10" key="1">
    <citation type="journal article" date="2010" name="Cell">
        <title>The genome of Naegleria gruberi illuminates early eukaryotic versatility.</title>
        <authorList>
            <person name="Fritz-Laylin L.K."/>
            <person name="Prochnik S.E."/>
            <person name="Ginger M.L."/>
            <person name="Dacks J.B."/>
            <person name="Carpenter M.L."/>
            <person name="Field M.C."/>
            <person name="Kuo A."/>
            <person name="Paredez A."/>
            <person name="Chapman J."/>
            <person name="Pham J."/>
            <person name="Shu S."/>
            <person name="Neupane R."/>
            <person name="Cipriano M."/>
            <person name="Mancuso J."/>
            <person name="Tu H."/>
            <person name="Salamov A."/>
            <person name="Lindquist E."/>
            <person name="Shapiro H."/>
            <person name="Lucas S."/>
            <person name="Grigoriev I.V."/>
            <person name="Cande W.Z."/>
            <person name="Fulton C."/>
            <person name="Rokhsar D.S."/>
            <person name="Dawson S.C."/>
        </authorList>
    </citation>
    <scope>NUCLEOTIDE SEQUENCE [LARGE SCALE GENOMIC DNA]</scope>
    <source>
        <strain evidence="9 10">NEG-M</strain>
    </source>
</reference>
<dbReference type="InParanoid" id="D2V7H1"/>
<dbReference type="Proteomes" id="UP000006671">
    <property type="component" value="Unassembled WGS sequence"/>
</dbReference>
<dbReference type="PANTHER" id="PTHR43620:SF7">
    <property type="entry name" value="GLYCEROPHOSPHODIESTER PHOSPHODIESTERASE GDPD5-RELATED"/>
    <property type="match status" value="1"/>
</dbReference>
<keyword evidence="10" id="KW-1185">Reference proteome</keyword>
<dbReference type="SUPFAM" id="SSF51695">
    <property type="entry name" value="PLC-like phosphodiesterases"/>
    <property type="match status" value="1"/>
</dbReference>
<evidence type="ECO:0000313" key="10">
    <source>
        <dbReference type="Proteomes" id="UP000006671"/>
    </source>
</evidence>
<dbReference type="STRING" id="5762.D2V7H1"/>
<comment type="similarity">
    <text evidence="1">Belongs to the glycerophosphoryl diester phosphodiesterase family.</text>
</comment>
<dbReference type="PANTHER" id="PTHR43620">
    <property type="entry name" value="GLYCEROPHOSPHORYL DIESTER PHOSPHODIESTERASE"/>
    <property type="match status" value="1"/>
</dbReference>
<evidence type="ECO:0000256" key="5">
    <source>
        <dbReference type="ARBA" id="ARBA00022801"/>
    </source>
</evidence>
<dbReference type="InterPro" id="IPR030395">
    <property type="entry name" value="GP_PDE_dom"/>
</dbReference>
<dbReference type="OrthoDB" id="1058301at2759"/>
<dbReference type="GO" id="GO:0008889">
    <property type="term" value="F:glycerophosphodiester phosphodiesterase activity"/>
    <property type="evidence" value="ECO:0007669"/>
    <property type="project" value="UniProtKB-EC"/>
</dbReference>
<dbReference type="KEGG" id="ngr:NAEGRDRAFT_64800"/>
<dbReference type="EMBL" id="GG738855">
    <property type="protein sequence ID" value="EFC47250.1"/>
    <property type="molecule type" value="Genomic_DNA"/>
</dbReference>
<feature type="domain" description="GP-PDE" evidence="8">
    <location>
        <begin position="51"/>
        <end position="356"/>
    </location>
</feature>
<organism evidence="10">
    <name type="scientific">Naegleria gruberi</name>
    <name type="common">Amoeba</name>
    <dbReference type="NCBI Taxonomy" id="5762"/>
    <lineage>
        <taxon>Eukaryota</taxon>
        <taxon>Discoba</taxon>
        <taxon>Heterolobosea</taxon>
        <taxon>Tetramitia</taxon>
        <taxon>Eutetramitia</taxon>
        <taxon>Vahlkampfiidae</taxon>
        <taxon>Naegleria</taxon>
    </lineage>
</organism>
<dbReference type="AlphaFoldDB" id="D2V7H1"/>
<evidence type="ECO:0000256" key="6">
    <source>
        <dbReference type="ARBA" id="ARBA00047512"/>
    </source>
</evidence>